<keyword evidence="3" id="KW-1003">Cell membrane</keyword>
<feature type="transmembrane region" description="Helical" evidence="7">
    <location>
        <begin position="20"/>
        <end position="43"/>
    </location>
</feature>
<evidence type="ECO:0000256" key="7">
    <source>
        <dbReference type="SAM" id="Phobius"/>
    </source>
</evidence>
<feature type="transmembrane region" description="Helical" evidence="7">
    <location>
        <begin position="289"/>
        <end position="306"/>
    </location>
</feature>
<keyword evidence="9" id="KW-1185">Reference proteome</keyword>
<dbReference type="InterPro" id="IPR010290">
    <property type="entry name" value="TM_effector"/>
</dbReference>
<organism evidence="8 9">
    <name type="scientific">Dactylosporangium cerinum</name>
    <dbReference type="NCBI Taxonomy" id="1434730"/>
    <lineage>
        <taxon>Bacteria</taxon>
        <taxon>Bacillati</taxon>
        <taxon>Actinomycetota</taxon>
        <taxon>Actinomycetes</taxon>
        <taxon>Micromonosporales</taxon>
        <taxon>Micromonosporaceae</taxon>
        <taxon>Dactylosporangium</taxon>
    </lineage>
</organism>
<reference evidence="9" key="1">
    <citation type="journal article" date="2019" name="Int. J. Syst. Evol. Microbiol.">
        <title>The Global Catalogue of Microorganisms (GCM) 10K type strain sequencing project: providing services to taxonomists for standard genome sequencing and annotation.</title>
        <authorList>
            <consortium name="The Broad Institute Genomics Platform"/>
            <consortium name="The Broad Institute Genome Sequencing Center for Infectious Disease"/>
            <person name="Wu L."/>
            <person name="Ma J."/>
        </authorList>
    </citation>
    <scope>NUCLEOTIDE SEQUENCE [LARGE SCALE GENOMIC DNA]</scope>
    <source>
        <strain evidence="9">CGMCC 4.7152</strain>
    </source>
</reference>
<keyword evidence="4 7" id="KW-0812">Transmembrane</keyword>
<evidence type="ECO:0000256" key="3">
    <source>
        <dbReference type="ARBA" id="ARBA00022475"/>
    </source>
</evidence>
<feature type="transmembrane region" description="Helical" evidence="7">
    <location>
        <begin position="82"/>
        <end position="104"/>
    </location>
</feature>
<dbReference type="Proteomes" id="UP001595912">
    <property type="component" value="Unassembled WGS sequence"/>
</dbReference>
<evidence type="ECO:0000256" key="1">
    <source>
        <dbReference type="ARBA" id="ARBA00004429"/>
    </source>
</evidence>
<feature type="transmembrane region" description="Helical" evidence="7">
    <location>
        <begin position="171"/>
        <end position="198"/>
    </location>
</feature>
<evidence type="ECO:0000313" key="8">
    <source>
        <dbReference type="EMBL" id="MFC5000640.1"/>
    </source>
</evidence>
<dbReference type="PANTHER" id="PTHR23513:SF9">
    <property type="entry name" value="ENTEROBACTIN EXPORTER ENTS"/>
    <property type="match status" value="1"/>
</dbReference>
<dbReference type="CDD" id="cd06173">
    <property type="entry name" value="MFS_MefA_like"/>
    <property type="match status" value="1"/>
</dbReference>
<dbReference type="Pfam" id="PF05977">
    <property type="entry name" value="MFS_3"/>
    <property type="match status" value="1"/>
</dbReference>
<keyword evidence="5 7" id="KW-1133">Transmembrane helix</keyword>
<evidence type="ECO:0000256" key="6">
    <source>
        <dbReference type="ARBA" id="ARBA00023136"/>
    </source>
</evidence>
<evidence type="ECO:0000256" key="4">
    <source>
        <dbReference type="ARBA" id="ARBA00022692"/>
    </source>
</evidence>
<dbReference type="PANTHER" id="PTHR23513">
    <property type="entry name" value="INTEGRAL MEMBRANE EFFLUX PROTEIN-RELATED"/>
    <property type="match status" value="1"/>
</dbReference>
<dbReference type="InterPro" id="IPR036259">
    <property type="entry name" value="MFS_trans_sf"/>
</dbReference>
<comment type="caution">
    <text evidence="8">The sequence shown here is derived from an EMBL/GenBank/DDBJ whole genome shotgun (WGS) entry which is preliminary data.</text>
</comment>
<evidence type="ECO:0000256" key="5">
    <source>
        <dbReference type="ARBA" id="ARBA00022989"/>
    </source>
</evidence>
<feature type="transmembrane region" description="Helical" evidence="7">
    <location>
        <begin position="49"/>
        <end position="70"/>
    </location>
</feature>
<keyword evidence="6 7" id="KW-0472">Membrane</keyword>
<name>A0ABV9VZH6_9ACTN</name>
<keyword evidence="2" id="KW-0813">Transport</keyword>
<feature type="transmembrane region" description="Helical" evidence="7">
    <location>
        <begin position="143"/>
        <end position="165"/>
    </location>
</feature>
<feature type="transmembrane region" description="Helical" evidence="7">
    <location>
        <begin position="110"/>
        <end position="131"/>
    </location>
</feature>
<feature type="transmembrane region" description="Helical" evidence="7">
    <location>
        <begin position="312"/>
        <end position="331"/>
    </location>
</feature>
<feature type="transmembrane region" description="Helical" evidence="7">
    <location>
        <begin position="261"/>
        <end position="282"/>
    </location>
</feature>
<proteinExistence type="predicted"/>
<feature type="transmembrane region" description="Helical" evidence="7">
    <location>
        <begin position="228"/>
        <end position="249"/>
    </location>
</feature>
<dbReference type="EMBL" id="JBHSIU010000027">
    <property type="protein sequence ID" value="MFC5000640.1"/>
    <property type="molecule type" value="Genomic_DNA"/>
</dbReference>
<dbReference type="Gene3D" id="1.20.1250.20">
    <property type="entry name" value="MFS general substrate transporter like domains"/>
    <property type="match status" value="1"/>
</dbReference>
<dbReference type="SUPFAM" id="SSF103473">
    <property type="entry name" value="MFS general substrate transporter"/>
    <property type="match status" value="1"/>
</dbReference>
<sequence>MLRSLVDVRPLRETAAFRRLWLGSTASSLGSHFTSFAVVYYLWTQTHNPAIVGLVGLFAAVPLISIALLGSAVIDHIDRRRLALLVTSGQAVTSALMVLVAATAGRDGVWVMLALTAVASACSGLGSPVLRSIVPGLLPPERLAAGLALNQLSFQVTLLAGPVLAGAVTAVWGITWCFVIDVASFLVALLGIAGLPAAGKVATATSRPGIAAIGEGLRFVVGTPVVRGALLADLAATVLAMPMALFPVINDERFGGSPQVLGLLTAAVAVGGVAASAFSGVVTRFDRPGLALLACGVTWAVALAIAGAAPQLLIVLVALGVAGGADTWAVVCRGTVVQSATPESHRGRISAVEHVVGVAGPQLGGARAGLLAAGTSGGAALVIGGLTSLAAVALIATVTPQLWAAQATTDEPEHVD</sequence>
<evidence type="ECO:0000313" key="9">
    <source>
        <dbReference type="Proteomes" id="UP001595912"/>
    </source>
</evidence>
<accession>A0ABV9VZH6</accession>
<gene>
    <name evidence="8" type="ORF">ACFPIJ_22730</name>
</gene>
<dbReference type="RefSeq" id="WP_380117188.1">
    <property type="nucleotide sequence ID" value="NZ_JBHSIU010000027.1"/>
</dbReference>
<comment type="subcellular location">
    <subcellularLocation>
        <location evidence="1">Cell inner membrane</location>
        <topology evidence="1">Multi-pass membrane protein</topology>
    </subcellularLocation>
</comment>
<evidence type="ECO:0000256" key="2">
    <source>
        <dbReference type="ARBA" id="ARBA00022448"/>
    </source>
</evidence>
<protein>
    <submittedName>
        <fullName evidence="8">MFS transporter</fullName>
    </submittedName>
</protein>